<dbReference type="AlphaFoldDB" id="A0AAE0VLA6"/>
<evidence type="ECO:0000256" key="2">
    <source>
        <dbReference type="SAM" id="MobiDB-lite"/>
    </source>
</evidence>
<dbReference type="Gene3D" id="2.60.40.10">
    <property type="entry name" value="Immunoglobulins"/>
    <property type="match status" value="1"/>
</dbReference>
<sequence length="425" mass="48035">MNACEDLFLIKNQLIGALMRLTCTLLHVKFSGRCTPTDDNSLSASIIITMSAKAAVITMSLCLMVRESVEFIWTTSVLSTTSCEGQDKLLVWNYSVGENDRIRQLQWYYNKTTLICYNSESYGFHVTPLYEGRVEKNGTSGIILKKVLSNDTGEYALYPKLSGEKSRNVQAILLKVLELPIFDCKPTITSLSNLLISCSVTTCGKPHLSTEWKIEGEQDPVGNESYLTLKSSWAGKLLFCCPYEPRMECLNWNKFEFCTPTLTYNTHTKDDIHTENSTEVHTVNVPNTKDTNNVLQITLILCIVLLLVMTMVIGVFLVTFYFRKRRISVKTKLKNATKVKECTKEPAPHQRASEPTDGHSSSSGQNQNIQIVNNINMDSNILSSMFNSYAALNTELMALQEENRQLADRLYRYQCLPQLKDTEIT</sequence>
<accession>A0AAE0VLA6</accession>
<feature type="region of interest" description="Disordered" evidence="2">
    <location>
        <begin position="338"/>
        <end position="366"/>
    </location>
</feature>
<evidence type="ECO:0000313" key="4">
    <source>
        <dbReference type="EMBL" id="KAK3580997.1"/>
    </source>
</evidence>
<reference evidence="4" key="1">
    <citation type="journal article" date="2021" name="Genome Biol. Evol.">
        <title>A High-Quality Reference Genome for a Parasitic Bivalve with Doubly Uniparental Inheritance (Bivalvia: Unionida).</title>
        <authorList>
            <person name="Smith C.H."/>
        </authorList>
    </citation>
    <scope>NUCLEOTIDE SEQUENCE</scope>
    <source>
        <strain evidence="4">CHS0354</strain>
    </source>
</reference>
<evidence type="ECO:0000256" key="1">
    <source>
        <dbReference type="SAM" id="Coils"/>
    </source>
</evidence>
<feature type="compositionally biased region" description="Basic and acidic residues" evidence="2">
    <location>
        <begin position="338"/>
        <end position="357"/>
    </location>
</feature>
<feature type="transmembrane region" description="Helical" evidence="3">
    <location>
        <begin position="297"/>
        <end position="322"/>
    </location>
</feature>
<protein>
    <recommendedName>
        <fullName evidence="6">Ig-like domain-containing protein</fullName>
    </recommendedName>
</protein>
<keyword evidence="1" id="KW-0175">Coiled coil</keyword>
<reference evidence="4" key="2">
    <citation type="journal article" date="2021" name="Genome Biol. Evol.">
        <title>Developing a high-quality reference genome for a parasitic bivalve with doubly uniparental inheritance (Bivalvia: Unionida).</title>
        <authorList>
            <person name="Smith C.H."/>
        </authorList>
    </citation>
    <scope>NUCLEOTIDE SEQUENCE</scope>
    <source>
        <strain evidence="4">CHS0354</strain>
        <tissue evidence="4">Mantle</tissue>
    </source>
</reference>
<reference evidence="4" key="3">
    <citation type="submission" date="2023-05" db="EMBL/GenBank/DDBJ databases">
        <authorList>
            <person name="Smith C.H."/>
        </authorList>
    </citation>
    <scope>NUCLEOTIDE SEQUENCE</scope>
    <source>
        <strain evidence="4">CHS0354</strain>
        <tissue evidence="4">Mantle</tissue>
    </source>
</reference>
<keyword evidence="3" id="KW-1133">Transmembrane helix</keyword>
<evidence type="ECO:0000256" key="3">
    <source>
        <dbReference type="SAM" id="Phobius"/>
    </source>
</evidence>
<evidence type="ECO:0000313" key="5">
    <source>
        <dbReference type="Proteomes" id="UP001195483"/>
    </source>
</evidence>
<organism evidence="4 5">
    <name type="scientific">Potamilus streckersoni</name>
    <dbReference type="NCBI Taxonomy" id="2493646"/>
    <lineage>
        <taxon>Eukaryota</taxon>
        <taxon>Metazoa</taxon>
        <taxon>Spiralia</taxon>
        <taxon>Lophotrochozoa</taxon>
        <taxon>Mollusca</taxon>
        <taxon>Bivalvia</taxon>
        <taxon>Autobranchia</taxon>
        <taxon>Heteroconchia</taxon>
        <taxon>Palaeoheterodonta</taxon>
        <taxon>Unionida</taxon>
        <taxon>Unionoidea</taxon>
        <taxon>Unionidae</taxon>
        <taxon>Ambleminae</taxon>
        <taxon>Lampsilini</taxon>
        <taxon>Potamilus</taxon>
    </lineage>
</organism>
<comment type="caution">
    <text evidence="4">The sequence shown here is derived from an EMBL/GenBank/DDBJ whole genome shotgun (WGS) entry which is preliminary data.</text>
</comment>
<gene>
    <name evidence="4" type="ORF">CHS0354_013891</name>
</gene>
<dbReference type="EMBL" id="JAEAOA010000856">
    <property type="protein sequence ID" value="KAK3580997.1"/>
    <property type="molecule type" value="Genomic_DNA"/>
</dbReference>
<proteinExistence type="predicted"/>
<keyword evidence="3" id="KW-0812">Transmembrane</keyword>
<dbReference type="InterPro" id="IPR013783">
    <property type="entry name" value="Ig-like_fold"/>
</dbReference>
<keyword evidence="5" id="KW-1185">Reference proteome</keyword>
<name>A0AAE0VLA6_9BIVA</name>
<feature type="coiled-coil region" evidence="1">
    <location>
        <begin position="382"/>
        <end position="409"/>
    </location>
</feature>
<dbReference type="Proteomes" id="UP001195483">
    <property type="component" value="Unassembled WGS sequence"/>
</dbReference>
<keyword evidence="3" id="KW-0472">Membrane</keyword>
<evidence type="ECO:0008006" key="6">
    <source>
        <dbReference type="Google" id="ProtNLM"/>
    </source>
</evidence>